<protein>
    <submittedName>
        <fullName evidence="1">Uncharacterized protein</fullName>
    </submittedName>
</protein>
<reference evidence="1 2" key="1">
    <citation type="journal article" date="2003" name="Int. J. Syst. Evol. Microbiol.">
        <title>Bacillus nealsonii sp. nov., isolated from a spacecraft-assembly facility, whose spores are gamma-radiation resistant.</title>
        <authorList>
            <person name="Venkateswaran K."/>
            <person name="Kempf M."/>
            <person name="Chen F."/>
            <person name="Satomi M."/>
            <person name="Nicholson W."/>
            <person name="Kern R."/>
        </authorList>
    </citation>
    <scope>NUCLEOTIDE SEQUENCE [LARGE SCALE GENOMIC DNA]</scope>
    <source>
        <strain evidence="1 2">FO-92</strain>
    </source>
</reference>
<evidence type="ECO:0000313" key="2">
    <source>
        <dbReference type="Proteomes" id="UP000233375"/>
    </source>
</evidence>
<evidence type="ECO:0000313" key="1">
    <source>
        <dbReference type="EMBL" id="PKG22176.1"/>
    </source>
</evidence>
<keyword evidence="2" id="KW-1185">Reference proteome</keyword>
<proteinExistence type="predicted"/>
<sequence>MSIKPSFYLIVLGSYGENFVELYVNSISSMRVFFSDLCCWLLRVKQNNRNFMKKFAKKTAEDFNCKTRKEII</sequence>
<gene>
    <name evidence="1" type="ORF">CWS01_18715</name>
</gene>
<accession>A0A2N0YY41</accession>
<organism evidence="1 2">
    <name type="scientific">Niallia nealsonii</name>
    <dbReference type="NCBI Taxonomy" id="115979"/>
    <lineage>
        <taxon>Bacteria</taxon>
        <taxon>Bacillati</taxon>
        <taxon>Bacillota</taxon>
        <taxon>Bacilli</taxon>
        <taxon>Bacillales</taxon>
        <taxon>Bacillaceae</taxon>
        <taxon>Niallia</taxon>
    </lineage>
</organism>
<dbReference type="AlphaFoldDB" id="A0A2N0YY41"/>
<dbReference type="Proteomes" id="UP000233375">
    <property type="component" value="Unassembled WGS sequence"/>
</dbReference>
<dbReference type="EMBL" id="PISE01000046">
    <property type="protein sequence ID" value="PKG22176.1"/>
    <property type="molecule type" value="Genomic_DNA"/>
</dbReference>
<name>A0A2N0YY41_9BACI</name>
<comment type="caution">
    <text evidence="1">The sequence shown here is derived from an EMBL/GenBank/DDBJ whole genome shotgun (WGS) entry which is preliminary data.</text>
</comment>